<dbReference type="InterPro" id="IPR014942">
    <property type="entry name" value="AbiEii"/>
</dbReference>
<evidence type="ECO:0008006" key="3">
    <source>
        <dbReference type="Google" id="ProtNLM"/>
    </source>
</evidence>
<name>A0A2M6WKK1_9BACT</name>
<dbReference type="AlphaFoldDB" id="A0A2M6WKK1"/>
<dbReference type="EMBL" id="PFAY01000005">
    <property type="protein sequence ID" value="PIT93307.1"/>
    <property type="molecule type" value="Genomic_DNA"/>
</dbReference>
<dbReference type="Pfam" id="PF08843">
    <property type="entry name" value="AbiEii"/>
    <property type="match status" value="1"/>
</dbReference>
<comment type="caution">
    <text evidence="1">The sequence shown here is derived from an EMBL/GenBank/DDBJ whole genome shotgun (WGS) entry which is preliminary data.</text>
</comment>
<organism evidence="1 2">
    <name type="scientific">Candidatus Harrisonbacteria bacterium CG10_big_fil_rev_8_21_14_0_10_38_8</name>
    <dbReference type="NCBI Taxonomy" id="1974582"/>
    <lineage>
        <taxon>Bacteria</taxon>
        <taxon>Candidatus Harrisoniibacteriota</taxon>
    </lineage>
</organism>
<gene>
    <name evidence="1" type="ORF">COU06_00695</name>
</gene>
<proteinExistence type="predicted"/>
<dbReference type="Proteomes" id="UP000229112">
    <property type="component" value="Unassembled WGS sequence"/>
</dbReference>
<sequence length="204" mass="23908">MHEEILNQDQTSLLSLVNDFSKQGFGLVGGTAIALQIGHRRSIDFDLFSLTDFENSDLKRIIQERNLNIEVVYIDELNQYTVSIGGVRFTFLYYPFPIKFTENFKNLVQTPDLLTLAAMKAYALGRRAKWKDYVDLFFIIKNHCQLTDIEEKSKEIFKREFNQRIFKEQLAYFDDINYSEIVDFLPGFEVSNEEIKSFLLQKSL</sequence>
<accession>A0A2M6WKK1</accession>
<evidence type="ECO:0000313" key="2">
    <source>
        <dbReference type="Proteomes" id="UP000229112"/>
    </source>
</evidence>
<evidence type="ECO:0000313" key="1">
    <source>
        <dbReference type="EMBL" id="PIT93307.1"/>
    </source>
</evidence>
<reference evidence="2" key="1">
    <citation type="submission" date="2017-09" db="EMBL/GenBank/DDBJ databases">
        <title>Depth-based differentiation of microbial function through sediment-hosted aquifers and enrichment of novel symbionts in the deep terrestrial subsurface.</title>
        <authorList>
            <person name="Probst A.J."/>
            <person name="Ladd B."/>
            <person name="Jarett J.K."/>
            <person name="Geller-Mcgrath D.E."/>
            <person name="Sieber C.M.K."/>
            <person name="Emerson J.B."/>
            <person name="Anantharaman K."/>
            <person name="Thomas B.C."/>
            <person name="Malmstrom R."/>
            <person name="Stieglmeier M."/>
            <person name="Klingl A."/>
            <person name="Woyke T."/>
            <person name="Ryan C.M."/>
            <person name="Banfield J.F."/>
        </authorList>
    </citation>
    <scope>NUCLEOTIDE SEQUENCE [LARGE SCALE GENOMIC DNA]</scope>
</reference>
<protein>
    <recommendedName>
        <fullName evidence="3">Nucleotidyl transferase AbiEii/AbiGii toxin family protein</fullName>
    </recommendedName>
</protein>